<sequence length="554" mass="59586">MSVVSPDDAMRSASSLQTDVLVVGYGPVGSVLSVLLAQRGWRVTVLERRRRPYTLPRATSFDGETARLLAGTGIGGELGRITEPGTGYQWRTADGKTLLDIEFTTEGPYGWPDANTMHQPALEELLAARAAQLPGITVLRDRRVVDIADGPAGVTVTAEDDEGAAQTFSARWVVGCDGANSFVRERMGVSVTDLGFSYEWLLCDVELREPRAFVPTNVQLCDPARPTTLVGSGPGHRRWEFMRLPGERAADLNREETAWRLLAPFDVTPDTARLLRSTTYIFQARWADEWRVGHVLLAGDAAHLMPPFAGQGMCSGVRDVVNLAWRLDLVLRGTAPESLLDTYTEERRAQVRESILASVQLGRLICVTDPAAAAERDATVLANRRGARGPGRPDPARPITCGLLHHPDGAAPDTRVPPAGEVLPHARLLRPSGAEPPADPVGRGFVLYVMSEAEPDLTPDRRSFLREAGAEVVRLWPAGTSYDGTGGVADVVDAVDADGVLRGYLDRYGASALLVRPDYHVFGAAADPAGVTALVDDLRTHLTAPAPTPAGHTG</sequence>
<organism evidence="3 4">
    <name type="scientific">Streptomyces tricolor</name>
    <dbReference type="NCBI Taxonomy" id="68277"/>
    <lineage>
        <taxon>Bacteria</taxon>
        <taxon>Bacillati</taxon>
        <taxon>Actinomycetota</taxon>
        <taxon>Actinomycetes</taxon>
        <taxon>Kitasatosporales</taxon>
        <taxon>Streptomycetaceae</taxon>
        <taxon>Streptomyces</taxon>
        <taxon>Streptomyces violaceoruber group</taxon>
    </lineage>
</organism>
<dbReference type="Gene3D" id="3.40.30.120">
    <property type="match status" value="1"/>
</dbReference>
<protein>
    <submittedName>
        <fullName evidence="3">Bifunctional 3-(3-hydroxy-phenyl)propionate/3-hydroxycinnamic acid hydroxylase</fullName>
    </submittedName>
</protein>
<evidence type="ECO:0000256" key="1">
    <source>
        <dbReference type="ARBA" id="ARBA00023002"/>
    </source>
</evidence>
<proteinExistence type="predicted"/>
<dbReference type="PANTHER" id="PTHR43476">
    <property type="entry name" value="3-(3-HYDROXY-PHENYL)PROPIONATE/3-HYDROXYCINNAMIC ACID HYDROXYLASE"/>
    <property type="match status" value="1"/>
</dbReference>
<dbReference type="RefSeq" id="WP_237481318.1">
    <property type="nucleotide sequence ID" value="NZ_JAKKZF010000033.1"/>
</dbReference>
<dbReference type="InterPro" id="IPR002938">
    <property type="entry name" value="FAD-bd"/>
</dbReference>
<evidence type="ECO:0000313" key="4">
    <source>
        <dbReference type="Proteomes" id="UP001299012"/>
    </source>
</evidence>
<dbReference type="InterPro" id="IPR050631">
    <property type="entry name" value="PheA/TfdB_FAD_monoxygenase"/>
</dbReference>
<evidence type="ECO:0000259" key="2">
    <source>
        <dbReference type="Pfam" id="PF01494"/>
    </source>
</evidence>
<dbReference type="Gene3D" id="3.50.50.60">
    <property type="entry name" value="FAD/NAD(P)-binding domain"/>
    <property type="match status" value="1"/>
</dbReference>
<dbReference type="SUPFAM" id="SSF51905">
    <property type="entry name" value="FAD/NAD(P)-binding domain"/>
    <property type="match status" value="1"/>
</dbReference>
<reference evidence="3 4" key="1">
    <citation type="submission" date="2022-01" db="EMBL/GenBank/DDBJ databases">
        <title>Draft Genome Sequences of Seven Type Strains of the Genus Streptomyces.</title>
        <authorList>
            <person name="Aziz S."/>
            <person name="Coretto E."/>
            <person name="Chronakova A."/>
            <person name="Sproer C."/>
            <person name="Huber K."/>
            <person name="Nouioui I."/>
            <person name="Gross H."/>
        </authorList>
    </citation>
    <scope>NUCLEOTIDE SEQUENCE [LARGE SCALE GENOMIC DNA]</scope>
    <source>
        <strain evidence="3 4">DSM 41685</strain>
    </source>
</reference>
<feature type="domain" description="FAD-binding" evidence="2">
    <location>
        <begin position="17"/>
        <end position="353"/>
    </location>
</feature>
<dbReference type="EMBL" id="JAKKZF010000033">
    <property type="protein sequence ID" value="MCG0063912.1"/>
    <property type="molecule type" value="Genomic_DNA"/>
</dbReference>
<keyword evidence="4" id="KW-1185">Reference proteome</keyword>
<keyword evidence="1" id="KW-0560">Oxidoreductase</keyword>
<dbReference type="Proteomes" id="UP001299012">
    <property type="component" value="Unassembled WGS sequence"/>
</dbReference>
<dbReference type="PRINTS" id="PR00420">
    <property type="entry name" value="RNGMNOXGNASE"/>
</dbReference>
<dbReference type="InterPro" id="IPR036188">
    <property type="entry name" value="FAD/NAD-bd_sf"/>
</dbReference>
<dbReference type="Pfam" id="PF01494">
    <property type="entry name" value="FAD_binding_3"/>
    <property type="match status" value="1"/>
</dbReference>
<dbReference type="Gene3D" id="3.30.70.2450">
    <property type="match status" value="1"/>
</dbReference>
<gene>
    <name evidence="3" type="ORF">L0F81_11565</name>
</gene>
<dbReference type="NCBIfam" id="NF004829">
    <property type="entry name" value="PRK06183.1-3"/>
    <property type="match status" value="1"/>
</dbReference>
<evidence type="ECO:0000313" key="3">
    <source>
        <dbReference type="EMBL" id="MCG0063912.1"/>
    </source>
</evidence>
<name>A0ABS9JEI5_9ACTN</name>
<dbReference type="PANTHER" id="PTHR43476:SF3">
    <property type="entry name" value="FAD-BINDING MONOOXYGENASE"/>
    <property type="match status" value="1"/>
</dbReference>
<accession>A0ABS9JEI5</accession>
<comment type="caution">
    <text evidence="3">The sequence shown here is derived from an EMBL/GenBank/DDBJ whole genome shotgun (WGS) entry which is preliminary data.</text>
</comment>